<gene>
    <name evidence="2" type="ORF">AVDCRST_MAG22-1961</name>
</gene>
<proteinExistence type="predicted"/>
<feature type="compositionally biased region" description="Basic and acidic residues" evidence="1">
    <location>
        <begin position="10"/>
        <end position="23"/>
    </location>
</feature>
<accession>A0A6J4PC72</accession>
<evidence type="ECO:0000313" key="2">
    <source>
        <dbReference type="EMBL" id="CAA9411895.1"/>
    </source>
</evidence>
<feature type="non-terminal residue" evidence="2">
    <location>
        <position position="1"/>
    </location>
</feature>
<dbReference type="EMBL" id="CADCUV010000077">
    <property type="protein sequence ID" value="CAA9411895.1"/>
    <property type="molecule type" value="Genomic_DNA"/>
</dbReference>
<reference evidence="2" key="1">
    <citation type="submission" date="2020-02" db="EMBL/GenBank/DDBJ databases">
        <authorList>
            <person name="Meier V. D."/>
        </authorList>
    </citation>
    <scope>NUCLEOTIDE SEQUENCE</scope>
    <source>
        <strain evidence="2">AVDCRST_MAG22</strain>
    </source>
</reference>
<evidence type="ECO:0000256" key="1">
    <source>
        <dbReference type="SAM" id="MobiDB-lite"/>
    </source>
</evidence>
<dbReference type="AlphaFoldDB" id="A0A6J4PC72"/>
<feature type="non-terminal residue" evidence="2">
    <location>
        <position position="96"/>
    </location>
</feature>
<sequence length="96" mass="10807">DPGGRPTGRPAREDGRVREGLRRSFEDHMLRAGLPLPRATALYRDPGAVRPPRPLEDARRPHRGFPRLRRIRGMEAAAPPLLRPVPHRGAFRAGRI</sequence>
<feature type="region of interest" description="Disordered" evidence="1">
    <location>
        <begin position="43"/>
        <end position="64"/>
    </location>
</feature>
<feature type="region of interest" description="Disordered" evidence="1">
    <location>
        <begin position="1"/>
        <end position="23"/>
    </location>
</feature>
<protein>
    <submittedName>
        <fullName evidence="2">Uncharacterized protein YczJ</fullName>
    </submittedName>
</protein>
<name>A0A6J4PC72_9ACTN</name>
<organism evidence="2">
    <name type="scientific">uncultured Rubrobacteraceae bacterium</name>
    <dbReference type="NCBI Taxonomy" id="349277"/>
    <lineage>
        <taxon>Bacteria</taxon>
        <taxon>Bacillati</taxon>
        <taxon>Actinomycetota</taxon>
        <taxon>Rubrobacteria</taxon>
        <taxon>Rubrobacterales</taxon>
        <taxon>Rubrobacteraceae</taxon>
        <taxon>environmental samples</taxon>
    </lineage>
</organism>